<proteinExistence type="predicted"/>
<gene>
    <name evidence="1 4 5" type="ORF">Bm8602</name>
    <name evidence="2" type="ORF">BM_BM8602</name>
    <name evidence="1" type="ORF">BM_Bm8602</name>
</gene>
<dbReference type="EMBL" id="CAAKNF010000196">
    <property type="protein sequence ID" value="VIO87773.1"/>
    <property type="molecule type" value="Genomic_DNA"/>
</dbReference>
<keyword evidence="3" id="KW-1185">Reference proteome</keyword>
<reference evidence="1 3" key="1">
    <citation type="journal article" date="2007" name="Science">
        <title>Draft genome of the filarial nematode parasite Brugia malayi.</title>
        <authorList>
            <person name="Ghedin E."/>
            <person name="Wang S."/>
            <person name="Spiro D."/>
            <person name="Caler E."/>
            <person name="Zhao Q."/>
            <person name="Crabtree J."/>
            <person name="Allen J.E."/>
            <person name="Delcher A.L."/>
            <person name="Guiliano D.B."/>
            <person name="Miranda-Saavedra D."/>
            <person name="Angiuoli S.V."/>
            <person name="Creasy T."/>
            <person name="Amedeo P."/>
            <person name="Haas B."/>
            <person name="El-Sayed N.M."/>
            <person name="Wortman J.R."/>
            <person name="Feldblyum T."/>
            <person name="Tallon L."/>
            <person name="Schatz M."/>
            <person name="Shumway M."/>
            <person name="Koo H."/>
            <person name="Salzberg S.L."/>
            <person name="Schobel S."/>
            <person name="Pertea M."/>
            <person name="Pop M."/>
            <person name="White O."/>
            <person name="Barton G.J."/>
            <person name="Carlow C.K."/>
            <person name="Crawford M.J."/>
            <person name="Daub J."/>
            <person name="Dimmic M.W."/>
            <person name="Estes C.F."/>
            <person name="Foster J.M."/>
            <person name="Ganatra M."/>
            <person name="Gregory W.F."/>
            <person name="Johnson N.M."/>
            <person name="Jin J."/>
            <person name="Komuniecki R."/>
            <person name="Korf I."/>
            <person name="Kumar S."/>
            <person name="Laney S."/>
            <person name="Li B.W."/>
            <person name="Li W."/>
            <person name="Lindblom T.H."/>
            <person name="Lustigman S."/>
            <person name="Ma D."/>
            <person name="Maina C.V."/>
            <person name="Martin D.M."/>
            <person name="McCarter J.P."/>
            <person name="McReynolds L."/>
            <person name="Mitreva M."/>
            <person name="Nutman T.B."/>
            <person name="Parkinson J."/>
            <person name="Peregrin-Alvarez J.M."/>
            <person name="Poole C."/>
            <person name="Ren Q."/>
            <person name="Saunders L."/>
            <person name="Sluder A.E."/>
            <person name="Smith K."/>
            <person name="Stanke M."/>
            <person name="Unnasch T.R."/>
            <person name="Ware J."/>
            <person name="Wei A.D."/>
            <person name="Weil G."/>
            <person name="Williams D.J."/>
            <person name="Zhang Y."/>
            <person name="Williams S.A."/>
            <person name="Fraser-Liggett C."/>
            <person name="Slatko B."/>
            <person name="Blaxter M.L."/>
            <person name="Scott A.L."/>
        </authorList>
    </citation>
    <scope>NUCLEOTIDE SEQUENCE</scope>
    <source>
        <strain evidence="1 3">FR3</strain>
    </source>
</reference>
<evidence type="ECO:0000313" key="5">
    <source>
        <dbReference type="WormBase" id="Bm8602"/>
    </source>
</evidence>
<dbReference type="WormBase" id="Bm8602">
    <property type="protein sequence ID" value="BM31313"/>
    <property type="gene ID" value="WBGene00228863"/>
</dbReference>
<evidence type="ECO:0000313" key="2">
    <source>
        <dbReference type="EMBL" id="VIO87773.1"/>
    </source>
</evidence>
<name>A0A0K0JWE4_BRUMA</name>
<sequence length="43" mass="5099">MALKDFLTRICIMKRMMILKLSQFKIQVLYGSADTFLFRRTGI</sequence>
<evidence type="ECO:0000313" key="1">
    <source>
        <dbReference type="EMBL" id="CRZ22521.1"/>
    </source>
</evidence>
<reference evidence="1" key="2">
    <citation type="submission" date="2012-12" db="EMBL/GenBank/DDBJ databases">
        <authorList>
            <person name="Gao Y.W."/>
            <person name="Fan S.T."/>
            <person name="Sun H.T."/>
            <person name="Wang Z."/>
            <person name="Gao X.L."/>
            <person name="Li Y.G."/>
            <person name="Wang T.C."/>
            <person name="Zhang K."/>
            <person name="Xu W.W."/>
            <person name="Yu Z.J."/>
            <person name="Xia X.Z."/>
        </authorList>
    </citation>
    <scope>NUCLEOTIDE SEQUENCE</scope>
    <source>
        <strain evidence="1">FR3</strain>
    </source>
</reference>
<evidence type="ECO:0000313" key="4">
    <source>
        <dbReference type="WBParaSite" id="Bm8602.1"/>
    </source>
</evidence>
<reference evidence="4" key="4">
    <citation type="submission" date="2019-12" db="UniProtKB">
        <authorList>
            <consortium name="WormBaseParasite"/>
        </authorList>
    </citation>
    <scope>IDENTIFICATION</scope>
</reference>
<reference evidence="2" key="3">
    <citation type="submission" date="2019-04" db="EMBL/GenBank/DDBJ databases">
        <authorList>
            <person name="Howe K."/>
            <person name="Paulini M."/>
            <person name="Williams G."/>
        </authorList>
    </citation>
    <scope>NUCLEOTIDE SEQUENCE [LARGE SCALE GENOMIC DNA]</scope>
    <source>
        <strain evidence="2">FR3</strain>
    </source>
</reference>
<dbReference type="CTD" id="66060296"/>
<accession>A0A4E9EUL4</accession>
<dbReference type="WBParaSite" id="Bm8602.1">
    <property type="protein sequence ID" value="Bm8602.1"/>
    <property type="gene ID" value="WBGene00228863"/>
</dbReference>
<protein>
    <submittedName>
        <fullName evidence="1 4">Bm8602</fullName>
    </submittedName>
</protein>
<dbReference type="KEGG" id="bmy:BM_BM8602"/>
<dbReference type="Proteomes" id="UP000006672">
    <property type="component" value="Unassembled WGS sequence"/>
</dbReference>
<dbReference type="RefSeq" id="XP_042930380.1">
    <property type="nucleotide sequence ID" value="XM_043074446.1"/>
</dbReference>
<accession>A0A0K0JWE4</accession>
<organism evidence="3 4">
    <name type="scientific">Brugia malayi</name>
    <name type="common">Filarial nematode worm</name>
    <dbReference type="NCBI Taxonomy" id="6279"/>
    <lineage>
        <taxon>Eukaryota</taxon>
        <taxon>Metazoa</taxon>
        <taxon>Ecdysozoa</taxon>
        <taxon>Nematoda</taxon>
        <taxon>Chromadorea</taxon>
        <taxon>Rhabditida</taxon>
        <taxon>Spirurina</taxon>
        <taxon>Spiruromorpha</taxon>
        <taxon>Filarioidea</taxon>
        <taxon>Onchocercidae</taxon>
        <taxon>Brugia</taxon>
    </lineage>
</organism>
<evidence type="ECO:0000313" key="3">
    <source>
        <dbReference type="Proteomes" id="UP000006672"/>
    </source>
</evidence>
<dbReference type="GeneID" id="66060296"/>
<dbReference type="AlphaFoldDB" id="A0A0K0JWE4"/>
<dbReference type="EMBL" id="LN856465">
    <property type="protein sequence ID" value="CRZ22521.1"/>
    <property type="molecule type" value="Genomic_DNA"/>
</dbReference>